<feature type="region of interest" description="Disordered" evidence="10">
    <location>
        <begin position="100"/>
        <end position="131"/>
    </location>
</feature>
<comment type="similarity">
    <text evidence="3">Belongs to the RNase PH family.</text>
</comment>
<dbReference type="EMBL" id="JAQJAC010000001">
    <property type="protein sequence ID" value="KAJ5600221.1"/>
    <property type="molecule type" value="Genomic_DNA"/>
</dbReference>
<evidence type="ECO:0000313" key="12">
    <source>
        <dbReference type="EMBL" id="KAJ5600221.1"/>
    </source>
</evidence>
<dbReference type="GO" id="GO:0000467">
    <property type="term" value="P:exonucleolytic trimming to generate mature 3'-end of 5.8S rRNA from tricistronic rRNA transcript (SSU-rRNA, 5.8S rRNA, LSU-rRNA)"/>
    <property type="evidence" value="ECO:0007669"/>
    <property type="project" value="TreeGrafter"/>
</dbReference>
<dbReference type="FunFam" id="3.30.230.70:FF:000025">
    <property type="entry name" value="Exosome complex component rrp43"/>
    <property type="match status" value="1"/>
</dbReference>
<protein>
    <recommendedName>
        <fullName evidence="9">Ribosomal RNA-processing protein 43</fullName>
    </recommendedName>
</protein>
<evidence type="ECO:0000256" key="3">
    <source>
        <dbReference type="ARBA" id="ARBA00006678"/>
    </source>
</evidence>
<dbReference type="GO" id="GO:0016075">
    <property type="term" value="P:rRNA catabolic process"/>
    <property type="evidence" value="ECO:0007669"/>
    <property type="project" value="TreeGrafter"/>
</dbReference>
<accession>A0AAD6E4C8</accession>
<dbReference type="GO" id="GO:0071038">
    <property type="term" value="P:TRAMP-dependent tRNA surveillance pathway"/>
    <property type="evidence" value="ECO:0007669"/>
    <property type="project" value="TreeGrafter"/>
</dbReference>
<dbReference type="GO" id="GO:0005730">
    <property type="term" value="C:nucleolus"/>
    <property type="evidence" value="ECO:0007669"/>
    <property type="project" value="UniProtKB-SubCell"/>
</dbReference>
<evidence type="ECO:0000256" key="2">
    <source>
        <dbReference type="ARBA" id="ARBA00004604"/>
    </source>
</evidence>
<feature type="domain" description="Exoribonuclease phosphorolytic" evidence="11">
    <location>
        <begin position="54"/>
        <end position="262"/>
    </location>
</feature>
<dbReference type="Proteomes" id="UP001216150">
    <property type="component" value="Unassembled WGS sequence"/>
</dbReference>
<dbReference type="GO" id="GO:0034476">
    <property type="term" value="P:U5 snRNA 3'-end processing"/>
    <property type="evidence" value="ECO:0007669"/>
    <property type="project" value="TreeGrafter"/>
</dbReference>
<feature type="region of interest" description="Disordered" evidence="10">
    <location>
        <begin position="195"/>
        <end position="219"/>
    </location>
</feature>
<dbReference type="InterPro" id="IPR020568">
    <property type="entry name" value="Ribosomal_Su5_D2-typ_SF"/>
</dbReference>
<proteinExistence type="inferred from homology"/>
<comment type="subcellular location">
    <subcellularLocation>
        <location evidence="1">Cytoplasm</location>
    </subcellularLocation>
    <subcellularLocation>
        <location evidence="2">Nucleus</location>
        <location evidence="2">Nucleolus</location>
    </subcellularLocation>
</comment>
<evidence type="ECO:0000256" key="7">
    <source>
        <dbReference type="ARBA" id="ARBA00022884"/>
    </source>
</evidence>
<comment type="caution">
    <text evidence="12">The sequence shown here is derived from an EMBL/GenBank/DDBJ whole genome shotgun (WGS) entry which is preliminary data.</text>
</comment>
<dbReference type="InterPro" id="IPR027408">
    <property type="entry name" value="PNPase/RNase_PH_dom_sf"/>
</dbReference>
<dbReference type="PANTHER" id="PTHR11097:SF9">
    <property type="entry name" value="EXOSOME COMPLEX COMPONENT RRP43"/>
    <property type="match status" value="1"/>
</dbReference>
<dbReference type="AlphaFoldDB" id="A0AAD6E4C8"/>
<dbReference type="GO" id="GO:0071028">
    <property type="term" value="P:nuclear mRNA surveillance"/>
    <property type="evidence" value="ECO:0007669"/>
    <property type="project" value="TreeGrafter"/>
</dbReference>
<keyword evidence="6" id="KW-0271">Exosome</keyword>
<keyword evidence="5" id="KW-0698">rRNA processing</keyword>
<keyword evidence="4" id="KW-0963">Cytoplasm</keyword>
<reference evidence="12 13" key="1">
    <citation type="journal article" date="2023" name="IMA Fungus">
        <title>Comparative genomic study of the Penicillium genus elucidates a diverse pangenome and 15 lateral gene transfer events.</title>
        <authorList>
            <person name="Petersen C."/>
            <person name="Sorensen T."/>
            <person name="Nielsen M.R."/>
            <person name="Sondergaard T.E."/>
            <person name="Sorensen J.L."/>
            <person name="Fitzpatrick D.A."/>
            <person name="Frisvad J.C."/>
            <person name="Nielsen K.L."/>
        </authorList>
    </citation>
    <scope>NUCLEOTIDE SEQUENCE [LARGE SCALE GENOMIC DNA]</scope>
    <source>
        <strain evidence="12 13">IBT 29057</strain>
    </source>
</reference>
<evidence type="ECO:0000256" key="8">
    <source>
        <dbReference type="ARBA" id="ARBA00023242"/>
    </source>
</evidence>
<evidence type="ECO:0000313" key="13">
    <source>
        <dbReference type="Proteomes" id="UP001216150"/>
    </source>
</evidence>
<evidence type="ECO:0000256" key="6">
    <source>
        <dbReference type="ARBA" id="ARBA00022835"/>
    </source>
</evidence>
<dbReference type="GO" id="GO:0034473">
    <property type="term" value="P:U1 snRNA 3'-end processing"/>
    <property type="evidence" value="ECO:0007669"/>
    <property type="project" value="TreeGrafter"/>
</dbReference>
<evidence type="ECO:0000256" key="10">
    <source>
        <dbReference type="SAM" id="MobiDB-lite"/>
    </source>
</evidence>
<keyword evidence="8" id="KW-0539">Nucleus</keyword>
<dbReference type="GO" id="GO:0000177">
    <property type="term" value="C:cytoplasmic exosome (RNase complex)"/>
    <property type="evidence" value="ECO:0007669"/>
    <property type="project" value="TreeGrafter"/>
</dbReference>
<evidence type="ECO:0000256" key="1">
    <source>
        <dbReference type="ARBA" id="ARBA00004496"/>
    </source>
</evidence>
<evidence type="ECO:0000256" key="9">
    <source>
        <dbReference type="ARBA" id="ARBA00030617"/>
    </source>
</evidence>
<dbReference type="GO" id="GO:0034475">
    <property type="term" value="P:U4 snRNA 3'-end processing"/>
    <property type="evidence" value="ECO:0007669"/>
    <property type="project" value="TreeGrafter"/>
</dbReference>
<dbReference type="GO" id="GO:0000176">
    <property type="term" value="C:nuclear exosome (RNase complex)"/>
    <property type="evidence" value="ECO:0007669"/>
    <property type="project" value="TreeGrafter"/>
</dbReference>
<dbReference type="Pfam" id="PF01138">
    <property type="entry name" value="RNase_PH"/>
    <property type="match status" value="1"/>
</dbReference>
<dbReference type="GO" id="GO:0035925">
    <property type="term" value="F:mRNA 3'-UTR AU-rich region binding"/>
    <property type="evidence" value="ECO:0007669"/>
    <property type="project" value="TreeGrafter"/>
</dbReference>
<keyword evidence="13" id="KW-1185">Reference proteome</keyword>
<evidence type="ECO:0000256" key="4">
    <source>
        <dbReference type="ARBA" id="ARBA00022490"/>
    </source>
</evidence>
<dbReference type="InterPro" id="IPR001247">
    <property type="entry name" value="ExoRNase_PH_dom1"/>
</dbReference>
<dbReference type="InterPro" id="IPR050590">
    <property type="entry name" value="Exosome_comp_Rrp42_subfam"/>
</dbReference>
<name>A0AAD6E4C8_9EURO</name>
<organism evidence="12 13">
    <name type="scientific">Penicillium hetheringtonii</name>
    <dbReference type="NCBI Taxonomy" id="911720"/>
    <lineage>
        <taxon>Eukaryota</taxon>
        <taxon>Fungi</taxon>
        <taxon>Dikarya</taxon>
        <taxon>Ascomycota</taxon>
        <taxon>Pezizomycotina</taxon>
        <taxon>Eurotiomycetes</taxon>
        <taxon>Eurotiomycetidae</taxon>
        <taxon>Eurotiales</taxon>
        <taxon>Aspergillaceae</taxon>
        <taxon>Penicillium</taxon>
    </lineage>
</organism>
<dbReference type="InterPro" id="IPR036345">
    <property type="entry name" value="ExoRNase_PH_dom2_sf"/>
</dbReference>
<dbReference type="Gene3D" id="3.30.230.70">
    <property type="entry name" value="GHMP Kinase, N-terminal domain"/>
    <property type="match status" value="1"/>
</dbReference>
<dbReference type="SUPFAM" id="SSF54211">
    <property type="entry name" value="Ribosomal protein S5 domain 2-like"/>
    <property type="match status" value="1"/>
</dbReference>
<dbReference type="PANTHER" id="PTHR11097">
    <property type="entry name" value="EXOSOME COMPLEX EXONUCLEASE RIBOSOMAL RNA PROCESSING PROTEIN"/>
    <property type="match status" value="1"/>
</dbReference>
<dbReference type="GO" id="GO:0071035">
    <property type="term" value="P:nuclear polyadenylation-dependent rRNA catabolic process"/>
    <property type="evidence" value="ECO:0007669"/>
    <property type="project" value="TreeGrafter"/>
</dbReference>
<gene>
    <name evidence="12" type="ORF">N7450_001288</name>
</gene>
<sequence>MASTAAPPAAPNSLSLPPSQFARLQPHAYLLAHLSPPPATNQPSIRANGRAASQFRVTSANAGSLTHTNGSAVVRIGDTTAVCGVRAEILHTDDIASWSVSQSENANKRRRLADSEKSSDESQDEDEDDSAHVEDLNLLVPNISLSTGCAPGFIPSAPPSALAQSLSHQILSLLHTTRMVRAEDLRIWYQPPNLGPEELERHNEEEQMDGDAGSGVEEESKPAEIKAFWVLYIDVMLISLAGNPFDAAWAAVLAALRDTKLPQAWWDVDNETIICSDKISESRKLSLRGLPIASSFCVFEADAAAGWRSVVIPDAEEQKVREKKGSQQKWILADPDGYEEGLSQERVCIVVDKEKNGEGKMVVVKMEKHGGWTVDSDDLRQLVDVSASRWEEMKRILDQC</sequence>
<evidence type="ECO:0000259" key="11">
    <source>
        <dbReference type="Pfam" id="PF01138"/>
    </source>
</evidence>
<dbReference type="SUPFAM" id="SSF55666">
    <property type="entry name" value="Ribonuclease PH domain 2-like"/>
    <property type="match status" value="1"/>
</dbReference>
<evidence type="ECO:0000256" key="5">
    <source>
        <dbReference type="ARBA" id="ARBA00022552"/>
    </source>
</evidence>
<keyword evidence="7" id="KW-0694">RNA-binding</keyword>